<feature type="region of interest" description="Disordered" evidence="9">
    <location>
        <begin position="247"/>
        <end position="281"/>
    </location>
</feature>
<dbReference type="InterPro" id="IPR041628">
    <property type="entry name" value="ChlI/MoxR_AAA_lid"/>
</dbReference>
<dbReference type="Gene3D" id="3.40.50.410">
    <property type="entry name" value="von Willebrand factor, type A domain"/>
    <property type="match status" value="1"/>
</dbReference>
<sequence>MRGGGSALTQAVTPEPLTPWERVEAALTLLAIDPAGLKGLWLRARASGLRDRITAALSALPLPVRRIHPTIGDDALFGGLDLAATLSSGSPVIQRGILDAPSALVLAMAERSPAGLAARLGTALDQPRHCLIALDEGAEKDELLPLGLVDRLGLFLDIDGLQWSETRDIALDPDRLAAARTRLAQVVTPARAGETLARVAAQLGIASLRAPTLALAAARAQAAWEGHDSVTDDDLRRAADLVFAHRALPATEEAPPEPEPPEDQPDDTDTPPPPEQQQGEEMFPEEMLVEAVRAALPSDLLEQLAAGRAARMARGATGTGSAKSGNRRGRPLPSRQGRLGTGARIDLVGTLRAAAPWQPLRRRQQQTDAVLLVRPSDIRIKRFRETSDRVLIFAVDASGSSAMARLSEAKGAIELLLAQAYARRDHVSLLAFRGRDAELILPPTRSLVQTKRRLAGLPGGGGTPLAHGLRLALAVGIQARARGMTPTVALLTDGRGNIALDGSANRAQAEEDALKLATSLRASGLPALVIDTANRPQPSLANLARALDAPYIALPRADAHRLSSVLGAAMGD</sequence>
<feature type="region of interest" description="Disordered" evidence="9">
    <location>
        <begin position="311"/>
        <end position="341"/>
    </location>
</feature>
<keyword evidence="2 8" id="KW-0602">Photosynthesis</keyword>
<feature type="compositionally biased region" description="Low complexity" evidence="9">
    <location>
        <begin position="311"/>
        <end position="322"/>
    </location>
</feature>
<dbReference type="SUPFAM" id="SSF52540">
    <property type="entry name" value="P-loop containing nucleoside triphosphate hydrolases"/>
    <property type="match status" value="1"/>
</dbReference>
<evidence type="ECO:0000256" key="8">
    <source>
        <dbReference type="RuleBase" id="RU362087"/>
    </source>
</evidence>
<evidence type="ECO:0000256" key="6">
    <source>
        <dbReference type="ARBA" id="ARBA00023171"/>
    </source>
</evidence>
<proteinExistence type="inferred from homology"/>
<dbReference type="NCBIfam" id="NF009943">
    <property type="entry name" value="PRK13406.1"/>
    <property type="match status" value="1"/>
</dbReference>
<dbReference type="InterPro" id="IPR027417">
    <property type="entry name" value="P-loop_NTPase"/>
</dbReference>
<dbReference type="UniPathway" id="UPA00669"/>
<feature type="domain" description="VWFA" evidence="10">
    <location>
        <begin position="390"/>
        <end position="569"/>
    </location>
</feature>
<organism evidence="11 12">
    <name type="scientific">Cereibacter ovatus</name>
    <dbReference type="NCBI Taxonomy" id="439529"/>
    <lineage>
        <taxon>Bacteria</taxon>
        <taxon>Pseudomonadati</taxon>
        <taxon>Pseudomonadota</taxon>
        <taxon>Alphaproteobacteria</taxon>
        <taxon>Rhodobacterales</taxon>
        <taxon>Paracoccaceae</taxon>
        <taxon>Cereibacter</taxon>
    </lineage>
</organism>
<dbReference type="InterPro" id="IPR036465">
    <property type="entry name" value="vWFA_dom_sf"/>
</dbReference>
<evidence type="ECO:0000313" key="11">
    <source>
        <dbReference type="EMBL" id="SNX71974.1"/>
    </source>
</evidence>
<dbReference type="InterPro" id="IPR011776">
    <property type="entry name" value="Mg_chelatase_ATPase-dsu"/>
</dbReference>
<dbReference type="AlphaFoldDB" id="A0A285CWP6"/>
<keyword evidence="12" id="KW-1185">Reference proteome</keyword>
<dbReference type="SMART" id="SM00327">
    <property type="entry name" value="VWA"/>
    <property type="match status" value="1"/>
</dbReference>
<dbReference type="RefSeq" id="WP_235840995.1">
    <property type="nucleotide sequence ID" value="NZ_OAOQ01000011.1"/>
</dbReference>
<dbReference type="InterPro" id="IPR002035">
    <property type="entry name" value="VWF_A"/>
</dbReference>
<evidence type="ECO:0000256" key="4">
    <source>
        <dbReference type="ARBA" id="ARBA00022741"/>
    </source>
</evidence>
<evidence type="ECO:0000256" key="2">
    <source>
        <dbReference type="ARBA" id="ARBA00022531"/>
    </source>
</evidence>
<dbReference type="SUPFAM" id="SSF53300">
    <property type="entry name" value="vWA-like"/>
    <property type="match status" value="1"/>
</dbReference>
<dbReference type="GO" id="GO:0016851">
    <property type="term" value="F:magnesium chelatase activity"/>
    <property type="evidence" value="ECO:0007669"/>
    <property type="project" value="UniProtKB-UniRule"/>
</dbReference>
<comment type="catalytic activity">
    <reaction evidence="7 8">
        <text>protoporphyrin IX + Mg(2+) + ATP + H2O = Mg-protoporphyrin IX + ADP + phosphate + 3 H(+)</text>
        <dbReference type="Rhea" id="RHEA:13961"/>
        <dbReference type="ChEBI" id="CHEBI:15377"/>
        <dbReference type="ChEBI" id="CHEBI:15378"/>
        <dbReference type="ChEBI" id="CHEBI:18420"/>
        <dbReference type="ChEBI" id="CHEBI:30616"/>
        <dbReference type="ChEBI" id="CHEBI:43474"/>
        <dbReference type="ChEBI" id="CHEBI:57306"/>
        <dbReference type="ChEBI" id="CHEBI:60492"/>
        <dbReference type="ChEBI" id="CHEBI:456216"/>
        <dbReference type="EC" id="6.6.1.1"/>
    </reaction>
</comment>
<evidence type="ECO:0000256" key="7">
    <source>
        <dbReference type="ARBA" id="ARBA00048693"/>
    </source>
</evidence>
<comment type="similarity">
    <text evidence="1 8">Belongs to the Mg-chelatase subunits D/I family.</text>
</comment>
<keyword evidence="8" id="KW-0077">Bacteriochlorophyll biosynthesis</keyword>
<comment type="function">
    <text evidence="8">Involved in bacteriochlorophyll biosynthesis; introduces a magnesium ion into protoporphyrin IX to yield Mg-protoporphyrin IX.</text>
</comment>
<dbReference type="EC" id="6.6.1.1" evidence="8"/>
<evidence type="ECO:0000256" key="9">
    <source>
        <dbReference type="SAM" id="MobiDB-lite"/>
    </source>
</evidence>
<accession>A0A285CWP6</accession>
<keyword evidence="4 8" id="KW-0547">Nucleotide-binding</keyword>
<keyword evidence="3 8" id="KW-0436">Ligase</keyword>
<keyword evidence="6 8" id="KW-0149">Chlorophyll biosynthesis</keyword>
<dbReference type="PANTHER" id="PTHR43473:SF2">
    <property type="entry name" value="MAGNESIUM-CHELATASE SUBUNIT CHLD, CHLOROPLASTIC"/>
    <property type="match status" value="1"/>
</dbReference>
<feature type="compositionally biased region" description="Acidic residues" evidence="9">
    <location>
        <begin position="254"/>
        <end position="269"/>
    </location>
</feature>
<dbReference type="GO" id="GO:0005524">
    <property type="term" value="F:ATP binding"/>
    <property type="evidence" value="ECO:0007669"/>
    <property type="project" value="UniProtKB-UniRule"/>
</dbReference>
<dbReference type="Gene3D" id="1.10.8.80">
    <property type="entry name" value="Magnesium chelatase subunit I, C-Terminal domain"/>
    <property type="match status" value="1"/>
</dbReference>
<dbReference type="GO" id="GO:0030494">
    <property type="term" value="P:bacteriochlorophyll biosynthetic process"/>
    <property type="evidence" value="ECO:0007669"/>
    <property type="project" value="UniProtKB-UniPathway"/>
</dbReference>
<dbReference type="EMBL" id="OAOQ01000011">
    <property type="protein sequence ID" value="SNX71974.1"/>
    <property type="molecule type" value="Genomic_DNA"/>
</dbReference>
<dbReference type="PANTHER" id="PTHR43473">
    <property type="entry name" value="MAGNESIUM-CHELATASE SUBUNIT CHLD, CHLOROPLASTIC"/>
    <property type="match status" value="1"/>
</dbReference>
<evidence type="ECO:0000259" key="10">
    <source>
        <dbReference type="PROSITE" id="PS50234"/>
    </source>
</evidence>
<dbReference type="PROSITE" id="PS50234">
    <property type="entry name" value="VWFA"/>
    <property type="match status" value="1"/>
</dbReference>
<dbReference type="Pfam" id="PF13519">
    <property type="entry name" value="VWA_2"/>
    <property type="match status" value="1"/>
</dbReference>
<protein>
    <recommendedName>
        <fullName evidence="8">Mg-protoporphyrin IX chelatase</fullName>
        <ecNumber evidence="8">6.6.1.1</ecNumber>
    </recommendedName>
</protein>
<evidence type="ECO:0000256" key="1">
    <source>
        <dbReference type="ARBA" id="ARBA00005799"/>
    </source>
</evidence>
<dbReference type="Pfam" id="PF17863">
    <property type="entry name" value="AAA_lid_2"/>
    <property type="match status" value="1"/>
</dbReference>
<reference evidence="12" key="1">
    <citation type="submission" date="2017-08" db="EMBL/GenBank/DDBJ databases">
        <authorList>
            <person name="Varghese N."/>
            <person name="Submissions S."/>
        </authorList>
    </citation>
    <scope>NUCLEOTIDE SEQUENCE [LARGE SCALE GENOMIC DNA]</scope>
    <source>
        <strain evidence="12">JA234</strain>
    </source>
</reference>
<dbReference type="Proteomes" id="UP000219467">
    <property type="component" value="Unassembled WGS sequence"/>
</dbReference>
<evidence type="ECO:0000256" key="3">
    <source>
        <dbReference type="ARBA" id="ARBA00022598"/>
    </source>
</evidence>
<gene>
    <name evidence="11" type="ORF">SAMN05878503_11160</name>
</gene>
<evidence type="ECO:0000256" key="5">
    <source>
        <dbReference type="ARBA" id="ARBA00022840"/>
    </source>
</evidence>
<dbReference type="GO" id="GO:0015979">
    <property type="term" value="P:photosynthesis"/>
    <property type="evidence" value="ECO:0007669"/>
    <property type="project" value="UniProtKB-UniRule"/>
</dbReference>
<comment type="pathway">
    <text evidence="8">Porphyrin-containing compound metabolism; bacteriochlorophyll biosynthesis.</text>
</comment>
<evidence type="ECO:0000313" key="12">
    <source>
        <dbReference type="Proteomes" id="UP000219467"/>
    </source>
</evidence>
<dbReference type="NCBIfam" id="TIGR02031">
    <property type="entry name" value="BchD-ChlD"/>
    <property type="match status" value="1"/>
</dbReference>
<keyword evidence="5 8" id="KW-0067">ATP-binding</keyword>
<name>A0A285CWP6_9RHOB</name>